<keyword evidence="1" id="KW-0548">Nucleotidyltransferase</keyword>
<keyword evidence="1" id="KW-0696">RNA-directed RNA polymerase</keyword>
<dbReference type="EMBL" id="GBHO01044909">
    <property type="protein sequence ID" value="JAF98694.1"/>
    <property type="molecule type" value="Transcribed_RNA"/>
</dbReference>
<reference evidence="1" key="1">
    <citation type="journal article" date="2014" name="PLoS ONE">
        <title>Transcriptome-Based Identification of ABC Transporters in the Western Tarnished Plant Bug Lygus hesperus.</title>
        <authorList>
            <person name="Hull J.J."/>
            <person name="Chaney K."/>
            <person name="Geib S.M."/>
            <person name="Fabrick J.A."/>
            <person name="Brent C.S."/>
            <person name="Walsh D."/>
            <person name="Lavine L.C."/>
        </authorList>
    </citation>
    <scope>NUCLEOTIDE SEQUENCE</scope>
</reference>
<protein>
    <submittedName>
        <fullName evidence="1">RNA-directed RNA polymerase L</fullName>
    </submittedName>
</protein>
<sequence>MMLHRQRLLVSMHSRMFVSFSLHSLPLHGFTNTSSCAAPTPPPLLTPPVSPAPVDTAAAAAAVTDAGVRALWRVVVEVSPTYCTVLGTTMSSVRGVNHNCIWR</sequence>
<organism evidence="1">
    <name type="scientific">Lygus hesperus</name>
    <name type="common">Western plant bug</name>
    <dbReference type="NCBI Taxonomy" id="30085"/>
    <lineage>
        <taxon>Eukaryota</taxon>
        <taxon>Metazoa</taxon>
        <taxon>Ecdysozoa</taxon>
        <taxon>Arthropoda</taxon>
        <taxon>Hexapoda</taxon>
        <taxon>Insecta</taxon>
        <taxon>Pterygota</taxon>
        <taxon>Neoptera</taxon>
        <taxon>Paraneoptera</taxon>
        <taxon>Hemiptera</taxon>
        <taxon>Heteroptera</taxon>
        <taxon>Panheteroptera</taxon>
        <taxon>Cimicomorpha</taxon>
        <taxon>Miridae</taxon>
        <taxon>Mirini</taxon>
        <taxon>Lygus</taxon>
    </lineage>
</organism>
<gene>
    <name evidence="1" type="primary">L_1</name>
    <name evidence="1" type="ORF">CM83_610</name>
</gene>
<dbReference type="GO" id="GO:0003968">
    <property type="term" value="F:RNA-directed RNA polymerase activity"/>
    <property type="evidence" value="ECO:0007669"/>
    <property type="project" value="UniProtKB-KW"/>
</dbReference>
<proteinExistence type="predicted"/>
<reference evidence="1" key="2">
    <citation type="submission" date="2014-07" db="EMBL/GenBank/DDBJ databases">
        <authorList>
            <person name="Hull J."/>
        </authorList>
    </citation>
    <scope>NUCLEOTIDE SEQUENCE</scope>
</reference>
<evidence type="ECO:0000313" key="1">
    <source>
        <dbReference type="EMBL" id="JAF98694.1"/>
    </source>
</evidence>
<feature type="non-terminal residue" evidence="1">
    <location>
        <position position="103"/>
    </location>
</feature>
<dbReference type="AlphaFoldDB" id="A0A0A9W1G2"/>
<keyword evidence="1" id="KW-0808">Transferase</keyword>
<accession>A0A0A9W1G2</accession>
<name>A0A0A9W1G2_LYGHE</name>